<sequence length="116" mass="13775">MLIKYFKRNDIFKLLKNIDILFHSHVDLLLFQYDSLDYGSWETKVNHCIPMDKREHLKLYLSKADLKDLEKTIKAALVTFKQDSEDLCKSKGLNYSSRVSSQVISYFNKRISDVHW</sequence>
<dbReference type="Proteomes" id="UP000286268">
    <property type="component" value="Chromosome"/>
</dbReference>
<dbReference type="Gene3D" id="1.20.120.330">
    <property type="entry name" value="Nucleotidyltransferases domain 2"/>
    <property type="match status" value="1"/>
</dbReference>
<name>A0A410DWF5_9CLOT</name>
<dbReference type="RefSeq" id="WP_128214142.1">
    <property type="nucleotide sequence ID" value="NZ_CP025746.1"/>
</dbReference>
<reference evidence="1 2" key="1">
    <citation type="submission" date="2018-01" db="EMBL/GenBank/DDBJ databases">
        <title>Genome Sequencing and Assembly of Anaerobacter polyendosporus strain CT4.</title>
        <authorList>
            <person name="Tachaapaikoon C."/>
            <person name="Sutheeworapong S."/>
            <person name="Jenjaroenpun P."/>
            <person name="Wongsurawat T."/>
            <person name="Nookeaw I."/>
            <person name="Cheawchanlertfa P."/>
            <person name="Kosugi A."/>
            <person name="Cheevadhanarak S."/>
            <person name="Ratanakhanokchai K."/>
        </authorList>
    </citation>
    <scope>NUCLEOTIDE SEQUENCE [LARGE SCALE GENOMIC DNA]</scope>
    <source>
        <strain evidence="1 2">CT4</strain>
    </source>
</reference>
<dbReference type="OrthoDB" id="2547773at2"/>
<dbReference type="KEGG" id="cmah:C1I91_18195"/>
<dbReference type="AlphaFoldDB" id="A0A410DWF5"/>
<evidence type="ECO:0000313" key="1">
    <source>
        <dbReference type="EMBL" id="QAA33419.1"/>
    </source>
</evidence>
<dbReference type="EMBL" id="CP025746">
    <property type="protein sequence ID" value="QAA33419.1"/>
    <property type="molecule type" value="Genomic_DNA"/>
</dbReference>
<keyword evidence="2" id="KW-1185">Reference proteome</keyword>
<gene>
    <name evidence="1" type="ORF">C1I91_18195</name>
</gene>
<organism evidence="1 2">
    <name type="scientific">Clostridium manihotivorum</name>
    <dbReference type="NCBI Taxonomy" id="2320868"/>
    <lineage>
        <taxon>Bacteria</taxon>
        <taxon>Bacillati</taxon>
        <taxon>Bacillota</taxon>
        <taxon>Clostridia</taxon>
        <taxon>Eubacteriales</taxon>
        <taxon>Clostridiaceae</taxon>
        <taxon>Clostridium</taxon>
    </lineage>
</organism>
<evidence type="ECO:0000313" key="2">
    <source>
        <dbReference type="Proteomes" id="UP000286268"/>
    </source>
</evidence>
<protein>
    <submittedName>
        <fullName evidence="1">Uncharacterized protein</fullName>
    </submittedName>
</protein>
<proteinExistence type="predicted"/>
<accession>A0A410DWF5</accession>